<feature type="transmembrane region" description="Helical" evidence="6">
    <location>
        <begin position="172"/>
        <end position="195"/>
    </location>
</feature>
<feature type="transmembrane region" description="Helical" evidence="6">
    <location>
        <begin position="64"/>
        <end position="87"/>
    </location>
</feature>
<keyword evidence="6" id="KW-1003">Cell membrane</keyword>
<dbReference type="InterPro" id="IPR013525">
    <property type="entry name" value="ABC2_TM"/>
</dbReference>
<keyword evidence="6" id="KW-0813">Transport</keyword>
<dbReference type="InterPro" id="IPR047817">
    <property type="entry name" value="ABC2_TM_bact-type"/>
</dbReference>
<reference evidence="8 9" key="1">
    <citation type="submission" date="2020-01" db="EMBL/GenBank/DDBJ databases">
        <title>Insect and environment-associated Actinomycetes.</title>
        <authorList>
            <person name="Currrie C."/>
            <person name="Chevrette M."/>
            <person name="Carlson C."/>
            <person name="Stubbendieck R."/>
            <person name="Wendt-Pienkowski E."/>
        </authorList>
    </citation>
    <scope>NUCLEOTIDE SEQUENCE [LARGE SCALE GENOMIC DNA]</scope>
    <source>
        <strain evidence="8 9">SID11342</strain>
    </source>
</reference>
<dbReference type="InterPro" id="IPR000412">
    <property type="entry name" value="ABC_2_transport"/>
</dbReference>
<feature type="transmembrane region" description="Helical" evidence="6">
    <location>
        <begin position="143"/>
        <end position="165"/>
    </location>
</feature>
<evidence type="ECO:0000256" key="2">
    <source>
        <dbReference type="ARBA" id="ARBA00022692"/>
    </source>
</evidence>
<proteinExistence type="inferred from homology"/>
<feature type="transmembrane region" description="Helical" evidence="6">
    <location>
        <begin position="23"/>
        <end position="44"/>
    </location>
</feature>
<dbReference type="RefSeq" id="WP_164344408.1">
    <property type="nucleotide sequence ID" value="NZ_JAAGLQ010000228.1"/>
</dbReference>
<evidence type="ECO:0000256" key="1">
    <source>
        <dbReference type="ARBA" id="ARBA00004141"/>
    </source>
</evidence>
<dbReference type="Proteomes" id="UP000471293">
    <property type="component" value="Unassembled WGS sequence"/>
</dbReference>
<comment type="caution">
    <text evidence="8">The sequence shown here is derived from an EMBL/GenBank/DDBJ whole genome shotgun (WGS) entry which is preliminary data.</text>
</comment>
<protein>
    <recommendedName>
        <fullName evidence="6">Transport permease protein</fullName>
    </recommendedName>
</protein>
<dbReference type="AlphaFoldDB" id="A0A6N9TXU9"/>
<dbReference type="PIRSF" id="PIRSF006648">
    <property type="entry name" value="DrrB"/>
    <property type="match status" value="1"/>
</dbReference>
<dbReference type="GO" id="GO:0140359">
    <property type="term" value="F:ABC-type transporter activity"/>
    <property type="evidence" value="ECO:0007669"/>
    <property type="project" value="InterPro"/>
</dbReference>
<feature type="transmembrane region" description="Helical" evidence="6">
    <location>
        <begin position="233"/>
        <end position="252"/>
    </location>
</feature>
<dbReference type="GO" id="GO:0043190">
    <property type="term" value="C:ATP-binding cassette (ABC) transporter complex"/>
    <property type="evidence" value="ECO:0007669"/>
    <property type="project" value="InterPro"/>
</dbReference>
<dbReference type="EMBL" id="JAAGLQ010000228">
    <property type="protein sequence ID" value="NEA16188.1"/>
    <property type="molecule type" value="Genomic_DNA"/>
</dbReference>
<organism evidence="8 9">
    <name type="scientific">Streptomyces halstedii</name>
    <dbReference type="NCBI Taxonomy" id="1944"/>
    <lineage>
        <taxon>Bacteria</taxon>
        <taxon>Bacillati</taxon>
        <taxon>Actinomycetota</taxon>
        <taxon>Actinomycetes</taxon>
        <taxon>Kitasatosporales</taxon>
        <taxon>Streptomycetaceae</taxon>
        <taxon>Streptomyces</taxon>
    </lineage>
</organism>
<feature type="transmembrane region" description="Helical" evidence="6">
    <location>
        <begin position="108"/>
        <end position="131"/>
    </location>
</feature>
<dbReference type="PROSITE" id="PS51012">
    <property type="entry name" value="ABC_TM2"/>
    <property type="match status" value="1"/>
</dbReference>
<dbReference type="Pfam" id="PF01061">
    <property type="entry name" value="ABC2_membrane"/>
    <property type="match status" value="1"/>
</dbReference>
<evidence type="ECO:0000259" key="7">
    <source>
        <dbReference type="PROSITE" id="PS51012"/>
    </source>
</evidence>
<keyword evidence="2 6" id="KW-0812">Transmembrane</keyword>
<name>A0A6N9TXU9_STRHA</name>
<keyword evidence="5" id="KW-0046">Antibiotic resistance</keyword>
<evidence type="ECO:0000256" key="6">
    <source>
        <dbReference type="RuleBase" id="RU361157"/>
    </source>
</evidence>
<keyword evidence="4 6" id="KW-0472">Membrane</keyword>
<evidence type="ECO:0000256" key="4">
    <source>
        <dbReference type="ARBA" id="ARBA00023136"/>
    </source>
</evidence>
<accession>A0A6N9TXU9</accession>
<evidence type="ECO:0000313" key="8">
    <source>
        <dbReference type="EMBL" id="NEA16188.1"/>
    </source>
</evidence>
<sequence length="260" mass="27428">MKVLNDTRTAFARELGPELRRPAGLLFTMLLPFLFLALFAPLLSGLSGMSSVGGNTGTGSSWQWFAPGMLVLLALSATAGAGASLLNEMSSGAFERMLVTPLNRAAMLVGRVLKEVVILLAQAVLILVLLLPSSFRLRPLGALAGLVLLMVFGVGIGALSFALALRSRGRQTLFYGVQQMLFFPLLLLSGVLLPITRGSAPTWLHVLSRVNPATYVVEAERALFDGRFAETSVLYGGLAATAVAVLGVVAGIRGMRDASV</sequence>
<dbReference type="PANTHER" id="PTHR43229">
    <property type="entry name" value="NODULATION PROTEIN J"/>
    <property type="match status" value="1"/>
</dbReference>
<evidence type="ECO:0000256" key="3">
    <source>
        <dbReference type="ARBA" id="ARBA00022989"/>
    </source>
</evidence>
<dbReference type="GO" id="GO:0046677">
    <property type="term" value="P:response to antibiotic"/>
    <property type="evidence" value="ECO:0007669"/>
    <property type="project" value="UniProtKB-KW"/>
</dbReference>
<keyword evidence="3 6" id="KW-1133">Transmembrane helix</keyword>
<comment type="similarity">
    <text evidence="6">Belongs to the ABC-2 integral membrane protein family.</text>
</comment>
<evidence type="ECO:0000313" key="9">
    <source>
        <dbReference type="Proteomes" id="UP000471293"/>
    </source>
</evidence>
<gene>
    <name evidence="8" type="ORF">G3I29_11740</name>
</gene>
<dbReference type="InterPro" id="IPR051784">
    <property type="entry name" value="Nod_factor_ABC_transporter"/>
</dbReference>
<dbReference type="PANTHER" id="PTHR43229:SF2">
    <property type="entry name" value="NODULATION PROTEIN J"/>
    <property type="match status" value="1"/>
</dbReference>
<comment type="subcellular location">
    <subcellularLocation>
        <location evidence="6">Cell membrane</location>
        <topology evidence="6">Multi-pass membrane protein</topology>
    </subcellularLocation>
    <subcellularLocation>
        <location evidence="1">Membrane</location>
        <topology evidence="1">Multi-pass membrane protein</topology>
    </subcellularLocation>
</comment>
<evidence type="ECO:0000256" key="5">
    <source>
        <dbReference type="ARBA" id="ARBA00023251"/>
    </source>
</evidence>
<feature type="domain" description="ABC transmembrane type-2" evidence="7">
    <location>
        <begin position="23"/>
        <end position="258"/>
    </location>
</feature>